<accession>A0ABV5IE34</accession>
<dbReference type="EMBL" id="JBHMEI010000012">
    <property type="protein sequence ID" value="MFB9202711.1"/>
    <property type="molecule type" value="Genomic_DNA"/>
</dbReference>
<evidence type="ECO:0000256" key="1">
    <source>
        <dbReference type="SAM" id="MobiDB-lite"/>
    </source>
</evidence>
<feature type="region of interest" description="Disordered" evidence="1">
    <location>
        <begin position="1"/>
        <end position="21"/>
    </location>
</feature>
<feature type="compositionally biased region" description="Basic residues" evidence="1">
    <location>
        <begin position="9"/>
        <end position="21"/>
    </location>
</feature>
<gene>
    <name evidence="2" type="ORF">ACFFV7_16055</name>
</gene>
<protein>
    <submittedName>
        <fullName evidence="2">Uncharacterized protein</fullName>
    </submittedName>
</protein>
<name>A0ABV5IE34_9ACTN</name>
<reference evidence="2 3" key="1">
    <citation type="submission" date="2024-09" db="EMBL/GenBank/DDBJ databases">
        <authorList>
            <person name="Sun Q."/>
            <person name="Mori K."/>
        </authorList>
    </citation>
    <scope>NUCLEOTIDE SEQUENCE [LARGE SCALE GENOMIC DNA]</scope>
    <source>
        <strain evidence="2 3">CCM 3426</strain>
    </source>
</reference>
<proteinExistence type="predicted"/>
<evidence type="ECO:0000313" key="2">
    <source>
        <dbReference type="EMBL" id="MFB9202711.1"/>
    </source>
</evidence>
<dbReference type="RefSeq" id="WP_189652702.1">
    <property type="nucleotide sequence ID" value="NZ_BMRC01000030.1"/>
</dbReference>
<sequence>MRWNGRTGPRPRRRHDPARRIHWRSVGSAGLGAGSSSVLAQRVLADLEARLTEPAAG</sequence>
<evidence type="ECO:0000313" key="3">
    <source>
        <dbReference type="Proteomes" id="UP001589647"/>
    </source>
</evidence>
<keyword evidence="3" id="KW-1185">Reference proteome</keyword>
<comment type="caution">
    <text evidence="2">The sequence shown here is derived from an EMBL/GenBank/DDBJ whole genome shotgun (WGS) entry which is preliminary data.</text>
</comment>
<organism evidence="2 3">
    <name type="scientific">Nonomuraea spiralis</name>
    <dbReference type="NCBI Taxonomy" id="46182"/>
    <lineage>
        <taxon>Bacteria</taxon>
        <taxon>Bacillati</taxon>
        <taxon>Actinomycetota</taxon>
        <taxon>Actinomycetes</taxon>
        <taxon>Streptosporangiales</taxon>
        <taxon>Streptosporangiaceae</taxon>
        <taxon>Nonomuraea</taxon>
    </lineage>
</organism>
<dbReference type="Proteomes" id="UP001589647">
    <property type="component" value="Unassembled WGS sequence"/>
</dbReference>